<reference evidence="2 3" key="1">
    <citation type="submission" date="2019-05" db="EMBL/GenBank/DDBJ databases">
        <title>Another draft genome of Portunus trituberculatus and its Hox gene families provides insights of decapod evolution.</title>
        <authorList>
            <person name="Jeong J.-H."/>
            <person name="Song I."/>
            <person name="Kim S."/>
            <person name="Choi T."/>
            <person name="Kim D."/>
            <person name="Ryu S."/>
            <person name="Kim W."/>
        </authorList>
    </citation>
    <scope>NUCLEOTIDE SEQUENCE [LARGE SCALE GENOMIC DNA]</scope>
    <source>
        <tissue evidence="2">Muscle</tissue>
    </source>
</reference>
<evidence type="ECO:0000313" key="3">
    <source>
        <dbReference type="Proteomes" id="UP000324222"/>
    </source>
</evidence>
<evidence type="ECO:0000256" key="1">
    <source>
        <dbReference type="SAM" id="MobiDB-lite"/>
    </source>
</evidence>
<name>A0A5B7DQ17_PORTR</name>
<organism evidence="2 3">
    <name type="scientific">Portunus trituberculatus</name>
    <name type="common">Swimming crab</name>
    <name type="synonym">Neptunus trituberculatus</name>
    <dbReference type="NCBI Taxonomy" id="210409"/>
    <lineage>
        <taxon>Eukaryota</taxon>
        <taxon>Metazoa</taxon>
        <taxon>Ecdysozoa</taxon>
        <taxon>Arthropoda</taxon>
        <taxon>Crustacea</taxon>
        <taxon>Multicrustacea</taxon>
        <taxon>Malacostraca</taxon>
        <taxon>Eumalacostraca</taxon>
        <taxon>Eucarida</taxon>
        <taxon>Decapoda</taxon>
        <taxon>Pleocyemata</taxon>
        <taxon>Brachyura</taxon>
        <taxon>Eubrachyura</taxon>
        <taxon>Portunoidea</taxon>
        <taxon>Portunidae</taxon>
        <taxon>Portuninae</taxon>
        <taxon>Portunus</taxon>
    </lineage>
</organism>
<accession>A0A5B7DQ17</accession>
<feature type="compositionally biased region" description="Polar residues" evidence="1">
    <location>
        <begin position="9"/>
        <end position="19"/>
    </location>
</feature>
<gene>
    <name evidence="2" type="ORF">E2C01_016164</name>
</gene>
<proteinExistence type="predicted"/>
<evidence type="ECO:0000313" key="2">
    <source>
        <dbReference type="EMBL" id="MPC23124.1"/>
    </source>
</evidence>
<comment type="caution">
    <text evidence="2">The sequence shown here is derived from an EMBL/GenBank/DDBJ whole genome shotgun (WGS) entry which is preliminary data.</text>
</comment>
<feature type="region of interest" description="Disordered" evidence="1">
    <location>
        <begin position="63"/>
        <end position="94"/>
    </location>
</feature>
<dbReference type="Proteomes" id="UP000324222">
    <property type="component" value="Unassembled WGS sequence"/>
</dbReference>
<dbReference type="EMBL" id="VSRR010001169">
    <property type="protein sequence ID" value="MPC23124.1"/>
    <property type="molecule type" value="Genomic_DNA"/>
</dbReference>
<feature type="compositionally biased region" description="Low complexity" evidence="1">
    <location>
        <begin position="77"/>
        <end position="91"/>
    </location>
</feature>
<protein>
    <submittedName>
        <fullName evidence="2">Uncharacterized protein</fullName>
    </submittedName>
</protein>
<keyword evidence="3" id="KW-1185">Reference proteome</keyword>
<feature type="region of interest" description="Disordered" evidence="1">
    <location>
        <begin position="1"/>
        <end position="28"/>
    </location>
</feature>
<sequence length="145" mass="15422">MAIERITGPSPSDDSSGAQRTPRGSWGFKGAAIGAARSSLSSALRGWWSVGGRLVHHTTISDVHGGSASVTRSATIPPRTRGGTLPPGTQRSPACTLETLQGKEPLRNSLTRKRTRTFVLIVYQDPQKPGLLTCAGHSRPRRVSL</sequence>
<dbReference type="AlphaFoldDB" id="A0A5B7DQ17"/>